<dbReference type="InterPro" id="IPR017853">
    <property type="entry name" value="GH"/>
</dbReference>
<evidence type="ECO:0000259" key="3">
    <source>
        <dbReference type="Pfam" id="PF02449"/>
    </source>
</evidence>
<keyword evidence="1" id="KW-0378">Hydrolase</keyword>
<dbReference type="EMBL" id="BAABKG010000001">
    <property type="protein sequence ID" value="GAA5141900.1"/>
    <property type="molecule type" value="Genomic_DNA"/>
</dbReference>
<dbReference type="Pfam" id="PF02449">
    <property type="entry name" value="Glyco_hydro_42"/>
    <property type="match status" value="1"/>
</dbReference>
<keyword evidence="2" id="KW-0326">Glycosidase</keyword>
<accession>A0ABP9PAG4</accession>
<dbReference type="PANTHER" id="PTHR12631">
    <property type="entry name" value="ALPHA-L-IDURONIDASE"/>
    <property type="match status" value="1"/>
</dbReference>
<evidence type="ECO:0000256" key="1">
    <source>
        <dbReference type="ARBA" id="ARBA00022801"/>
    </source>
</evidence>
<comment type="caution">
    <text evidence="4">The sequence shown here is derived from an EMBL/GenBank/DDBJ whole genome shotgun (WGS) entry which is preliminary data.</text>
</comment>
<evidence type="ECO:0000256" key="2">
    <source>
        <dbReference type="ARBA" id="ARBA00023295"/>
    </source>
</evidence>
<keyword evidence="5" id="KW-1185">Reference proteome</keyword>
<reference evidence="5" key="1">
    <citation type="journal article" date="2019" name="Int. J. Syst. Evol. Microbiol.">
        <title>The Global Catalogue of Microorganisms (GCM) 10K type strain sequencing project: providing services to taxonomists for standard genome sequencing and annotation.</title>
        <authorList>
            <consortium name="The Broad Institute Genomics Platform"/>
            <consortium name="The Broad Institute Genome Sequencing Center for Infectious Disease"/>
            <person name="Wu L."/>
            <person name="Ma J."/>
        </authorList>
    </citation>
    <scope>NUCLEOTIDE SEQUENCE [LARGE SCALE GENOMIC DNA]</scope>
    <source>
        <strain evidence="5">JCM 18459</strain>
    </source>
</reference>
<name>A0ABP9PAG4_9ACTN</name>
<dbReference type="Gene3D" id="3.20.20.80">
    <property type="entry name" value="Glycosidases"/>
    <property type="match status" value="1"/>
</dbReference>
<proteinExistence type="predicted"/>
<feature type="domain" description="Glycoside hydrolase family 42 N-terminal" evidence="3">
    <location>
        <begin position="48"/>
        <end position="98"/>
    </location>
</feature>
<dbReference type="InterPro" id="IPR051923">
    <property type="entry name" value="Glycosyl_Hydrolase_39"/>
</dbReference>
<gene>
    <name evidence="4" type="ORF">GCM10023340_04430</name>
</gene>
<evidence type="ECO:0000313" key="5">
    <source>
        <dbReference type="Proteomes" id="UP001500221"/>
    </source>
</evidence>
<evidence type="ECO:0000313" key="4">
    <source>
        <dbReference type="EMBL" id="GAA5141900.1"/>
    </source>
</evidence>
<organism evidence="4 5">
    <name type="scientific">Nocardioides marinquilinus</name>
    <dbReference type="NCBI Taxonomy" id="1210400"/>
    <lineage>
        <taxon>Bacteria</taxon>
        <taxon>Bacillati</taxon>
        <taxon>Actinomycetota</taxon>
        <taxon>Actinomycetes</taxon>
        <taxon>Propionibacteriales</taxon>
        <taxon>Nocardioidaceae</taxon>
        <taxon>Nocardioides</taxon>
    </lineage>
</organism>
<dbReference type="PANTHER" id="PTHR12631:SF10">
    <property type="entry name" value="BETA-XYLOSIDASE-LIKE PROTEIN-RELATED"/>
    <property type="match status" value="1"/>
</dbReference>
<dbReference type="Proteomes" id="UP001500221">
    <property type="component" value="Unassembled WGS sequence"/>
</dbReference>
<protein>
    <recommendedName>
        <fullName evidence="3">Glycoside hydrolase family 42 N-terminal domain-containing protein</fullName>
    </recommendedName>
</protein>
<dbReference type="SUPFAM" id="SSF51445">
    <property type="entry name" value="(Trans)glycosidases"/>
    <property type="match status" value="1"/>
</dbReference>
<sequence length="356" mass="38574">MLLVALLAAPLVGGALWQAGRRAAPADARTGVGFSPGFELLSEPVPALRRDLRAMRELGARRIRVDVSWAQVEPVEGQRDWTTVDRVVREARAAGLEVLGLLVYEPSWARRFGDAGAPLPVDPDAFAGFAAEAASRYRDDVTAWEVWNEPNTDRFWGAAPDPAAYAAVVRATSPALRAAAPEAEVVVGALAPARNLGNGATIRPETFVRDFYSALAPEERAPGVLFDALSVHPYSFPVRPTAGVPWNTFARLESIRATAEEAGGGDVEIWLTEYGAPTGASDRAVGEWRQALLVVEGLLAARRLDFTGPVYLYSYRDPRAAPQDFEANFGLVTDAGRRKPAYWALRLVLAPWWSGL</sequence>
<dbReference type="InterPro" id="IPR013529">
    <property type="entry name" value="Glyco_hydro_42_N"/>
</dbReference>